<feature type="region of interest" description="Disordered" evidence="1">
    <location>
        <begin position="29"/>
        <end position="63"/>
    </location>
</feature>
<dbReference type="EMBL" id="JAMFTH010000007">
    <property type="protein sequence ID" value="MCP8900881.1"/>
    <property type="molecule type" value="Genomic_DNA"/>
</dbReference>
<dbReference type="AlphaFoldDB" id="A0A9X2KUF7"/>
<evidence type="ECO:0000313" key="2">
    <source>
        <dbReference type="EMBL" id="MCP8900881.1"/>
    </source>
</evidence>
<gene>
    <name evidence="2" type="ORF">M6D89_16370</name>
</gene>
<dbReference type="RefSeq" id="WP_253969167.1">
    <property type="nucleotide sequence ID" value="NZ_JAMFTH010000007.1"/>
</dbReference>
<reference evidence="2" key="1">
    <citation type="submission" date="2022-05" db="EMBL/GenBank/DDBJ databases">
        <authorList>
            <person name="Sun H.-N."/>
        </authorList>
    </citation>
    <scope>NUCLEOTIDE SEQUENCE</scope>
    <source>
        <strain evidence="2">HB14</strain>
    </source>
</reference>
<feature type="compositionally biased region" description="Polar residues" evidence="1">
    <location>
        <begin position="35"/>
        <end position="53"/>
    </location>
</feature>
<dbReference type="Proteomes" id="UP001139319">
    <property type="component" value="Unassembled WGS sequence"/>
</dbReference>
<protein>
    <submittedName>
        <fullName evidence="2">SPOR domain-containing protein</fullName>
    </submittedName>
</protein>
<evidence type="ECO:0000313" key="3">
    <source>
        <dbReference type="Proteomes" id="UP001139319"/>
    </source>
</evidence>
<dbReference type="InterPro" id="IPR036680">
    <property type="entry name" value="SPOR-like_sf"/>
</dbReference>
<organism evidence="2 3">
    <name type="scientific">Gilvimarinus xylanilyticus</name>
    <dbReference type="NCBI Taxonomy" id="2944139"/>
    <lineage>
        <taxon>Bacteria</taxon>
        <taxon>Pseudomonadati</taxon>
        <taxon>Pseudomonadota</taxon>
        <taxon>Gammaproteobacteria</taxon>
        <taxon>Cellvibrionales</taxon>
        <taxon>Cellvibrionaceae</taxon>
        <taxon>Gilvimarinus</taxon>
    </lineage>
</organism>
<name>A0A9X2KUF7_9GAMM</name>
<reference evidence="2" key="2">
    <citation type="submission" date="2023-01" db="EMBL/GenBank/DDBJ databases">
        <title>Gilvimarinus xylanilyticus HB14 isolated from Caulerpa lentillifera aquaculture base in Hainan, China.</title>
        <authorList>
            <person name="Zhang Y.-J."/>
        </authorList>
    </citation>
    <scope>NUCLEOTIDE SEQUENCE</scope>
    <source>
        <strain evidence="2">HB14</strain>
    </source>
</reference>
<dbReference type="Gene3D" id="3.30.70.1070">
    <property type="entry name" value="Sporulation related repeat"/>
    <property type="match status" value="1"/>
</dbReference>
<dbReference type="SUPFAM" id="SSF110997">
    <property type="entry name" value="Sporulation related repeat"/>
    <property type="match status" value="1"/>
</dbReference>
<sequence>MRLVFFALLGLNAAALVLQLTIWQPEVSGSPVQPADSTEAATQLQLVSETGTESRSRPAPPVEPTRTLAEVAQDEQALCDLVGPFERLLHAEYQQEALQALGVASQVRQLQVPESEGYWVHLPPLATKKEALQQLRDIQAKQIDSYLIPKGELANGISFGMFTRKELAEARLAQMRELGYPAESLLVERSRTENWVLLLPGEAVKLSAAKWSELLGEQNGVKKQQKFCSGVASE</sequence>
<dbReference type="GO" id="GO:0042834">
    <property type="term" value="F:peptidoglycan binding"/>
    <property type="evidence" value="ECO:0007669"/>
    <property type="project" value="InterPro"/>
</dbReference>
<evidence type="ECO:0000256" key="1">
    <source>
        <dbReference type="SAM" id="MobiDB-lite"/>
    </source>
</evidence>
<keyword evidence="3" id="KW-1185">Reference proteome</keyword>
<accession>A0A9X2KUF7</accession>
<comment type="caution">
    <text evidence="2">The sequence shown here is derived from an EMBL/GenBank/DDBJ whole genome shotgun (WGS) entry which is preliminary data.</text>
</comment>
<proteinExistence type="predicted"/>